<evidence type="ECO:0000313" key="4">
    <source>
        <dbReference type="Proteomes" id="UP000242444"/>
    </source>
</evidence>
<dbReference type="PANTHER" id="PTHR37318:SF1">
    <property type="entry name" value="BSL7504 PROTEIN"/>
    <property type="match status" value="1"/>
</dbReference>
<dbReference type="OrthoDB" id="4952043at2"/>
<gene>
    <name evidence="3" type="ORF">CFN78_26080</name>
</gene>
<comment type="caution">
    <text evidence="3">The sequence shown here is derived from an EMBL/GenBank/DDBJ whole genome shotgun (WGS) entry which is preliminary data.</text>
</comment>
<dbReference type="AlphaFoldDB" id="A0A263CWQ1"/>
<evidence type="ECO:0000256" key="1">
    <source>
        <dbReference type="SAM" id="MobiDB-lite"/>
    </source>
</evidence>
<dbReference type="InParanoid" id="A0A263CWQ1"/>
<dbReference type="InterPro" id="IPR027395">
    <property type="entry name" value="WH_DNA-bd_dom"/>
</dbReference>
<evidence type="ECO:0000259" key="2">
    <source>
        <dbReference type="Pfam" id="PF13601"/>
    </source>
</evidence>
<dbReference type="InterPro" id="IPR036388">
    <property type="entry name" value="WH-like_DNA-bd_sf"/>
</dbReference>
<organism evidence="3 4">
    <name type="scientific">Amycolatopsis antarctica</name>
    <dbReference type="NCBI Taxonomy" id="1854586"/>
    <lineage>
        <taxon>Bacteria</taxon>
        <taxon>Bacillati</taxon>
        <taxon>Actinomycetota</taxon>
        <taxon>Actinomycetes</taxon>
        <taxon>Pseudonocardiales</taxon>
        <taxon>Pseudonocardiaceae</taxon>
        <taxon>Amycolatopsis</taxon>
    </lineage>
</organism>
<sequence length="111" mass="12190">MSLLSATRWIEFGRLRTSLQLSDSALSKQITTLEQAGFVAVQRDGIGRGKRMHLRLTPEGRIAFQAHVDALRAIMDRTAQEGPDDDPNWPGVPPGLPSANAATSEREAPRR</sequence>
<reference evidence="3 4" key="1">
    <citation type="submission" date="2017-07" db="EMBL/GenBank/DDBJ databases">
        <title>Amycolatopsis antarcticus sp. nov., isolated from the surface of an Antarcticus brown macroalga.</title>
        <authorList>
            <person name="Wang J."/>
            <person name="Leiva S."/>
            <person name="Huang J."/>
            <person name="Huang Y."/>
        </authorList>
    </citation>
    <scope>NUCLEOTIDE SEQUENCE [LARGE SCALE GENOMIC DNA]</scope>
    <source>
        <strain evidence="3 4">AU-G6</strain>
    </source>
</reference>
<dbReference type="Pfam" id="PF13601">
    <property type="entry name" value="HTH_34"/>
    <property type="match status" value="1"/>
</dbReference>
<evidence type="ECO:0000313" key="3">
    <source>
        <dbReference type="EMBL" id="OZM70409.1"/>
    </source>
</evidence>
<keyword evidence="4" id="KW-1185">Reference proteome</keyword>
<dbReference type="PANTHER" id="PTHR37318">
    <property type="entry name" value="BSL7504 PROTEIN"/>
    <property type="match status" value="1"/>
</dbReference>
<dbReference type="Gene3D" id="1.10.10.10">
    <property type="entry name" value="Winged helix-like DNA-binding domain superfamily/Winged helix DNA-binding domain"/>
    <property type="match status" value="1"/>
</dbReference>
<feature type="region of interest" description="Disordered" evidence="1">
    <location>
        <begin position="75"/>
        <end position="111"/>
    </location>
</feature>
<name>A0A263CWQ1_9PSEU</name>
<accession>A0A263CWQ1</accession>
<dbReference type="SUPFAM" id="SSF46785">
    <property type="entry name" value="Winged helix' DNA-binding domain"/>
    <property type="match status" value="1"/>
</dbReference>
<dbReference type="Proteomes" id="UP000242444">
    <property type="component" value="Unassembled WGS sequence"/>
</dbReference>
<feature type="domain" description="Winged helix DNA-binding" evidence="2">
    <location>
        <begin position="1"/>
        <end position="75"/>
    </location>
</feature>
<dbReference type="InterPro" id="IPR036390">
    <property type="entry name" value="WH_DNA-bd_sf"/>
</dbReference>
<proteinExistence type="predicted"/>
<dbReference type="EMBL" id="NKYE01000021">
    <property type="protein sequence ID" value="OZM70409.1"/>
    <property type="molecule type" value="Genomic_DNA"/>
</dbReference>
<protein>
    <submittedName>
        <fullName evidence="3">MarR family transcriptional regulator</fullName>
    </submittedName>
</protein>